<dbReference type="Pfam" id="PF12796">
    <property type="entry name" value="Ank_2"/>
    <property type="match status" value="1"/>
</dbReference>
<dbReference type="PROSITE" id="PS50297">
    <property type="entry name" value="ANK_REP_REGION"/>
    <property type="match status" value="1"/>
</dbReference>
<dbReference type="InterPro" id="IPR002110">
    <property type="entry name" value="Ankyrin_rpt"/>
</dbReference>
<dbReference type="PROSITE" id="PS50088">
    <property type="entry name" value="ANK_REPEAT"/>
    <property type="match status" value="1"/>
</dbReference>
<accession>A0A8H3IDH1</accession>
<dbReference type="AlphaFoldDB" id="A0A8H3IDH1"/>
<dbReference type="InterPro" id="IPR036770">
    <property type="entry name" value="Ankyrin_rpt-contain_sf"/>
</dbReference>
<dbReference type="EMBL" id="CAJPDR010000073">
    <property type="protein sequence ID" value="CAF9914453.1"/>
    <property type="molecule type" value="Genomic_DNA"/>
</dbReference>
<evidence type="ECO:0000256" key="3">
    <source>
        <dbReference type="PROSITE-ProRule" id="PRU00023"/>
    </source>
</evidence>
<keyword evidence="1" id="KW-0677">Repeat</keyword>
<sequence>MFPGTEILFYLSNYSDFCNPSSVSPFAENVVWIKLVLWPALLSNYSDLQITSLTELFPMIEWEWYVDSHTFTILHQIVCGLSGLSLDVGLQGSTSIDELDRDGRSALWYAVVHRRLDYVRRLLEQGADPNIGDPPILMATALYTDYAIAEMLLNSGASLNPPGRDESLLWPEVFTNDDKSSLAVDELLFRHGIDLNHRAKRHCVEGETILMRLATSLYNPEPFRLIQLIQFGAEIEITDNEGMTAIMYAVRTAFFKAFDILAQAGARLDLKTVTGSTILHLAIAYTVDDTTRYNVYRLCKVMRDADLTKIDVDAKDEDGMRAYDLLRIRNGPNWDGYCESRGIETTWWRRGPKEQLNDELEAISALEDLLHHVQESQGVPEADRYPPLGQYLSRDGEEEVVPGAWPAY</sequence>
<dbReference type="PANTHER" id="PTHR24198:SF165">
    <property type="entry name" value="ANKYRIN REPEAT-CONTAINING PROTEIN-RELATED"/>
    <property type="match status" value="1"/>
</dbReference>
<dbReference type="OrthoDB" id="539213at2759"/>
<protein>
    <submittedName>
        <fullName evidence="4">Palmitoyltransferase zdhhc13</fullName>
    </submittedName>
</protein>
<gene>
    <name evidence="4" type="primary">ZDHHC13_3</name>
    <name evidence="4" type="ORF">ALECFALPRED_009597</name>
</gene>
<name>A0A8H3IDH1_9LECA</name>
<proteinExistence type="predicted"/>
<dbReference type="SMART" id="SM00248">
    <property type="entry name" value="ANK"/>
    <property type="match status" value="4"/>
</dbReference>
<evidence type="ECO:0000313" key="4">
    <source>
        <dbReference type="EMBL" id="CAF9914453.1"/>
    </source>
</evidence>
<dbReference type="Proteomes" id="UP000664203">
    <property type="component" value="Unassembled WGS sequence"/>
</dbReference>
<dbReference type="GO" id="GO:0016740">
    <property type="term" value="F:transferase activity"/>
    <property type="evidence" value="ECO:0007669"/>
    <property type="project" value="UniProtKB-KW"/>
</dbReference>
<feature type="repeat" description="ANK" evidence="3">
    <location>
        <begin position="102"/>
        <end position="134"/>
    </location>
</feature>
<dbReference type="SUPFAM" id="SSF48403">
    <property type="entry name" value="Ankyrin repeat"/>
    <property type="match status" value="1"/>
</dbReference>
<evidence type="ECO:0000313" key="5">
    <source>
        <dbReference type="Proteomes" id="UP000664203"/>
    </source>
</evidence>
<evidence type="ECO:0000256" key="2">
    <source>
        <dbReference type="ARBA" id="ARBA00023043"/>
    </source>
</evidence>
<dbReference type="Pfam" id="PF00023">
    <property type="entry name" value="Ank"/>
    <property type="match status" value="1"/>
</dbReference>
<reference evidence="4" key="1">
    <citation type="submission" date="2021-03" db="EMBL/GenBank/DDBJ databases">
        <authorList>
            <person name="Tagirdzhanova G."/>
        </authorList>
    </citation>
    <scope>NUCLEOTIDE SEQUENCE</scope>
</reference>
<dbReference type="Gene3D" id="1.25.40.20">
    <property type="entry name" value="Ankyrin repeat-containing domain"/>
    <property type="match status" value="1"/>
</dbReference>
<comment type="caution">
    <text evidence="4">The sequence shown here is derived from an EMBL/GenBank/DDBJ whole genome shotgun (WGS) entry which is preliminary data.</text>
</comment>
<dbReference type="PANTHER" id="PTHR24198">
    <property type="entry name" value="ANKYRIN REPEAT AND PROTEIN KINASE DOMAIN-CONTAINING PROTEIN"/>
    <property type="match status" value="1"/>
</dbReference>
<keyword evidence="2 3" id="KW-0040">ANK repeat</keyword>
<keyword evidence="5" id="KW-1185">Reference proteome</keyword>
<organism evidence="4 5">
    <name type="scientific">Alectoria fallacina</name>
    <dbReference type="NCBI Taxonomy" id="1903189"/>
    <lineage>
        <taxon>Eukaryota</taxon>
        <taxon>Fungi</taxon>
        <taxon>Dikarya</taxon>
        <taxon>Ascomycota</taxon>
        <taxon>Pezizomycotina</taxon>
        <taxon>Lecanoromycetes</taxon>
        <taxon>OSLEUM clade</taxon>
        <taxon>Lecanoromycetidae</taxon>
        <taxon>Lecanorales</taxon>
        <taxon>Lecanorineae</taxon>
        <taxon>Parmeliaceae</taxon>
        <taxon>Alectoria</taxon>
    </lineage>
</organism>
<evidence type="ECO:0000256" key="1">
    <source>
        <dbReference type="ARBA" id="ARBA00022737"/>
    </source>
</evidence>